<dbReference type="EMBL" id="ATLV01014674">
    <property type="status" value="NOT_ANNOTATED_CDS"/>
    <property type="molecule type" value="Genomic_DNA"/>
</dbReference>
<dbReference type="EMBL" id="KE524978">
    <property type="protein sequence ID" value="KFB39370.1"/>
    <property type="molecule type" value="Genomic_DNA"/>
</dbReference>
<dbReference type="Proteomes" id="UP000030765">
    <property type="component" value="Unassembled WGS sequence"/>
</dbReference>
<reference evidence="3" key="2">
    <citation type="submission" date="2020-05" db="UniProtKB">
        <authorList>
            <consortium name="EnsemblMetazoa"/>
        </authorList>
    </citation>
    <scope>IDENTIFICATION</scope>
</reference>
<sequence length="103" mass="9845">MKLWKSKKSTGAASGTAGTTTTSCVPGSGSTKGAGILAKTCKFNSSSTNGGGSAGNGSSLDDSSAETSFINQGPAGGPSELNGGTGVPVAMVQHSSGNIFASK</sequence>
<evidence type="ECO:0000313" key="4">
    <source>
        <dbReference type="Proteomes" id="UP000030765"/>
    </source>
</evidence>
<name>A0A084VN26_ANOSI</name>
<evidence type="ECO:0000313" key="3">
    <source>
        <dbReference type="EnsemblMetazoa" id="ASIC006795-PA"/>
    </source>
</evidence>
<feature type="region of interest" description="Disordered" evidence="1">
    <location>
        <begin position="1"/>
        <end position="29"/>
    </location>
</feature>
<evidence type="ECO:0000313" key="2">
    <source>
        <dbReference type="EMBL" id="KFB39370.1"/>
    </source>
</evidence>
<reference evidence="2 4" key="1">
    <citation type="journal article" date="2014" name="BMC Genomics">
        <title>Genome sequence of Anopheles sinensis provides insight into genetics basis of mosquito competence for malaria parasites.</title>
        <authorList>
            <person name="Zhou D."/>
            <person name="Zhang D."/>
            <person name="Ding G."/>
            <person name="Shi L."/>
            <person name="Hou Q."/>
            <person name="Ye Y."/>
            <person name="Xu Y."/>
            <person name="Zhou H."/>
            <person name="Xiong C."/>
            <person name="Li S."/>
            <person name="Yu J."/>
            <person name="Hong S."/>
            <person name="Yu X."/>
            <person name="Zou P."/>
            <person name="Chen C."/>
            <person name="Chang X."/>
            <person name="Wang W."/>
            <person name="Lv Y."/>
            <person name="Sun Y."/>
            <person name="Ma L."/>
            <person name="Shen B."/>
            <person name="Zhu C."/>
        </authorList>
    </citation>
    <scope>NUCLEOTIDE SEQUENCE [LARGE SCALE GENOMIC DNA]</scope>
</reference>
<accession>A0A084VN26</accession>
<evidence type="ECO:0000256" key="1">
    <source>
        <dbReference type="SAM" id="MobiDB-lite"/>
    </source>
</evidence>
<dbReference type="AlphaFoldDB" id="A0A084VN26"/>
<gene>
    <name evidence="2" type="ORF">ZHAS_00006795</name>
</gene>
<dbReference type="VEuPathDB" id="VectorBase:ASIS006733"/>
<feature type="region of interest" description="Disordered" evidence="1">
    <location>
        <begin position="45"/>
        <end position="89"/>
    </location>
</feature>
<keyword evidence="4" id="KW-1185">Reference proteome</keyword>
<dbReference type="STRING" id="74873.A0A084VN26"/>
<feature type="compositionally biased region" description="Low complexity" evidence="1">
    <location>
        <begin position="9"/>
        <end position="23"/>
    </location>
</feature>
<dbReference type="EnsemblMetazoa" id="ASIC006795-RA">
    <property type="protein sequence ID" value="ASIC006795-PA"/>
    <property type="gene ID" value="ASIC006795"/>
</dbReference>
<organism evidence="2">
    <name type="scientific">Anopheles sinensis</name>
    <name type="common">Mosquito</name>
    <dbReference type="NCBI Taxonomy" id="74873"/>
    <lineage>
        <taxon>Eukaryota</taxon>
        <taxon>Metazoa</taxon>
        <taxon>Ecdysozoa</taxon>
        <taxon>Arthropoda</taxon>
        <taxon>Hexapoda</taxon>
        <taxon>Insecta</taxon>
        <taxon>Pterygota</taxon>
        <taxon>Neoptera</taxon>
        <taxon>Endopterygota</taxon>
        <taxon>Diptera</taxon>
        <taxon>Nematocera</taxon>
        <taxon>Culicoidea</taxon>
        <taxon>Culicidae</taxon>
        <taxon>Anophelinae</taxon>
        <taxon>Anopheles</taxon>
    </lineage>
</organism>
<dbReference type="PROSITE" id="PS51257">
    <property type="entry name" value="PROKAR_LIPOPROTEIN"/>
    <property type="match status" value="1"/>
</dbReference>
<proteinExistence type="predicted"/>
<protein>
    <submittedName>
        <fullName evidence="2">AGAP000209-PA-like protein</fullName>
    </submittedName>
</protein>
<dbReference type="VEuPathDB" id="VectorBase:ASIC006795"/>